<dbReference type="CDD" id="cd00082">
    <property type="entry name" value="HisKA"/>
    <property type="match status" value="1"/>
</dbReference>
<dbReference type="SMART" id="SM00387">
    <property type="entry name" value="HATPase_c"/>
    <property type="match status" value="1"/>
</dbReference>
<evidence type="ECO:0000313" key="5">
    <source>
        <dbReference type="EMBL" id="MBC3883654.1"/>
    </source>
</evidence>
<keyword evidence="3" id="KW-0597">Phosphoprotein</keyword>
<dbReference type="Proteomes" id="UP000613113">
    <property type="component" value="Unassembled WGS sequence"/>
</dbReference>
<gene>
    <name evidence="5" type="ORF">H8K27_00770</name>
</gene>
<dbReference type="EC" id="2.7.13.3" evidence="2"/>
<dbReference type="Gene3D" id="3.30.450.40">
    <property type="match status" value="1"/>
</dbReference>
<dbReference type="InterPro" id="IPR036097">
    <property type="entry name" value="HisK_dim/P_sf"/>
</dbReference>
<comment type="catalytic activity">
    <reaction evidence="1">
        <text>ATP + protein L-histidine = ADP + protein N-phospho-L-histidine.</text>
        <dbReference type="EC" id="2.7.13.3"/>
    </reaction>
</comment>
<comment type="caution">
    <text evidence="5">The sequence shown here is derived from an EMBL/GenBank/DDBJ whole genome shotgun (WGS) entry which is preliminary data.</text>
</comment>
<dbReference type="PANTHER" id="PTHR43065">
    <property type="entry name" value="SENSOR HISTIDINE KINASE"/>
    <property type="match status" value="1"/>
</dbReference>
<evidence type="ECO:0000256" key="2">
    <source>
        <dbReference type="ARBA" id="ARBA00012438"/>
    </source>
</evidence>
<keyword evidence="5" id="KW-0808">Transferase</keyword>
<dbReference type="PROSITE" id="PS50109">
    <property type="entry name" value="HIS_KIN"/>
    <property type="match status" value="1"/>
</dbReference>
<organism evidence="5 6">
    <name type="scientific">Undibacterium griseum</name>
    <dbReference type="NCBI Taxonomy" id="2762295"/>
    <lineage>
        <taxon>Bacteria</taxon>
        <taxon>Pseudomonadati</taxon>
        <taxon>Pseudomonadota</taxon>
        <taxon>Betaproteobacteria</taxon>
        <taxon>Burkholderiales</taxon>
        <taxon>Oxalobacteraceae</taxon>
        <taxon>Undibacterium</taxon>
    </lineage>
</organism>
<evidence type="ECO:0000256" key="1">
    <source>
        <dbReference type="ARBA" id="ARBA00000085"/>
    </source>
</evidence>
<dbReference type="InterPro" id="IPR003018">
    <property type="entry name" value="GAF"/>
</dbReference>
<dbReference type="InterPro" id="IPR004358">
    <property type="entry name" value="Sig_transdc_His_kin-like_C"/>
</dbReference>
<keyword evidence="6" id="KW-1185">Reference proteome</keyword>
<dbReference type="PANTHER" id="PTHR43065:SF42">
    <property type="entry name" value="TWO-COMPONENT SENSOR PPRA"/>
    <property type="match status" value="1"/>
</dbReference>
<dbReference type="InterPro" id="IPR003594">
    <property type="entry name" value="HATPase_dom"/>
</dbReference>
<keyword evidence="5" id="KW-0418">Kinase</keyword>
<dbReference type="InterPro" id="IPR005467">
    <property type="entry name" value="His_kinase_dom"/>
</dbReference>
<name>A0ABR6YIH7_9BURK</name>
<dbReference type="SMART" id="SM00065">
    <property type="entry name" value="GAF"/>
    <property type="match status" value="1"/>
</dbReference>
<dbReference type="InterPro" id="IPR029016">
    <property type="entry name" value="GAF-like_dom_sf"/>
</dbReference>
<protein>
    <recommendedName>
        <fullName evidence="2">histidine kinase</fullName>
        <ecNumber evidence="2">2.7.13.3</ecNumber>
    </recommendedName>
</protein>
<reference evidence="5 6" key="1">
    <citation type="submission" date="2020-08" db="EMBL/GenBank/DDBJ databases">
        <title>Novel species isolated from subtropical streams in China.</title>
        <authorList>
            <person name="Lu H."/>
        </authorList>
    </citation>
    <scope>NUCLEOTIDE SEQUENCE [LARGE SCALE GENOMIC DNA]</scope>
    <source>
        <strain evidence="5 6">FT31W</strain>
    </source>
</reference>
<dbReference type="SUPFAM" id="SSF55874">
    <property type="entry name" value="ATPase domain of HSP90 chaperone/DNA topoisomerase II/histidine kinase"/>
    <property type="match status" value="1"/>
</dbReference>
<dbReference type="InterPro" id="IPR003661">
    <property type="entry name" value="HisK_dim/P_dom"/>
</dbReference>
<dbReference type="Pfam" id="PF13185">
    <property type="entry name" value="GAF_2"/>
    <property type="match status" value="1"/>
</dbReference>
<dbReference type="EMBL" id="JACOGC010000001">
    <property type="protein sequence ID" value="MBC3883654.1"/>
    <property type="molecule type" value="Genomic_DNA"/>
</dbReference>
<dbReference type="SUPFAM" id="SSF55781">
    <property type="entry name" value="GAF domain-like"/>
    <property type="match status" value="1"/>
</dbReference>
<evidence type="ECO:0000256" key="3">
    <source>
        <dbReference type="ARBA" id="ARBA00022553"/>
    </source>
</evidence>
<dbReference type="InterPro" id="IPR036890">
    <property type="entry name" value="HATPase_C_sf"/>
</dbReference>
<accession>A0ABR6YIH7</accession>
<dbReference type="Gene3D" id="3.30.565.10">
    <property type="entry name" value="Histidine kinase-like ATPase, C-terminal domain"/>
    <property type="match status" value="1"/>
</dbReference>
<evidence type="ECO:0000259" key="4">
    <source>
        <dbReference type="PROSITE" id="PS50109"/>
    </source>
</evidence>
<dbReference type="Pfam" id="PF02518">
    <property type="entry name" value="HATPase_c"/>
    <property type="match status" value="1"/>
</dbReference>
<sequence length="490" mass="54566">MKNVSHTLQRINRIASRHPELALHLFRQYAIRVGKAPAALPPAEALRELERAHNTIHRLSEIGREITSSLDRDTIMNIVYRHVHELIGAEVFAVGLYRPEKSLIEFPCNLLRGRRMLPYVRDANDTDLLSVWCIQHQKEVFINDIHREYARYIGADGLRKLTVFEAYPEGMHEVLPTSHIYVPMVLKGKTTGLIAIQCMHANAFQEMHLDMAKTLAAYTAIALDNADTYQQLAQAQQILVSQERLAALGALVAGVAHELNTPIGNSLLTASTLQEETQELKKIFNANQLRRSGLENFLDMLADAQELLLRNLMNASELVSSFKQVSADQASQQRRSFNLLQTSTEILRTVQNQIQKQGHHIVLDIPPQITLDSYPGPYGQIITNLIHNALLHAFEGRSSGQMRLQACQSGADEVTILFADDGCGIPADHLRRIFDPFFTTKLGQGGSGLGLSIVHNLVSSIMRGSITVQSTPGHGTSFTLVLPLHLPQEV</sequence>
<dbReference type="GO" id="GO:0016301">
    <property type="term" value="F:kinase activity"/>
    <property type="evidence" value="ECO:0007669"/>
    <property type="project" value="UniProtKB-KW"/>
</dbReference>
<proteinExistence type="predicted"/>
<dbReference type="Gene3D" id="1.10.287.130">
    <property type="match status" value="1"/>
</dbReference>
<dbReference type="SUPFAM" id="SSF47384">
    <property type="entry name" value="Homodimeric domain of signal transducing histidine kinase"/>
    <property type="match status" value="1"/>
</dbReference>
<dbReference type="PRINTS" id="PR00344">
    <property type="entry name" value="BCTRLSENSOR"/>
</dbReference>
<evidence type="ECO:0000313" key="6">
    <source>
        <dbReference type="Proteomes" id="UP000613113"/>
    </source>
</evidence>
<feature type="domain" description="Histidine kinase" evidence="4">
    <location>
        <begin position="254"/>
        <end position="486"/>
    </location>
</feature>